<evidence type="ECO:0000313" key="3">
    <source>
        <dbReference type="Proteomes" id="UP000789752"/>
    </source>
</evidence>
<feature type="compositionally biased region" description="Polar residues" evidence="1">
    <location>
        <begin position="323"/>
        <end position="348"/>
    </location>
</feature>
<accession>A0ABM8U7G7</accession>
<evidence type="ECO:0000313" key="2">
    <source>
        <dbReference type="EMBL" id="CAG4912352.1"/>
    </source>
</evidence>
<keyword evidence="3" id="KW-1185">Reference proteome</keyword>
<protein>
    <submittedName>
        <fullName evidence="2">Uncharacterized protein</fullName>
    </submittedName>
</protein>
<comment type="caution">
    <text evidence="2">The sequence shown here is derived from an EMBL/GenBank/DDBJ whole genome shotgun (WGS) entry which is preliminary data.</text>
</comment>
<reference evidence="2 3" key="1">
    <citation type="submission" date="2021-04" db="EMBL/GenBank/DDBJ databases">
        <authorList>
            <person name="Vanwijnsberghe S."/>
        </authorList>
    </citation>
    <scope>NUCLEOTIDE SEQUENCE [LARGE SCALE GENOMIC DNA]</scope>
    <source>
        <strain evidence="2 3">LMG 32171</strain>
    </source>
</reference>
<proteinExistence type="predicted"/>
<name>A0ABM8U7G7_9BURK</name>
<organism evidence="2 3">
    <name type="scientific">Paraburkholderia gardini</name>
    <dbReference type="NCBI Taxonomy" id="2823469"/>
    <lineage>
        <taxon>Bacteria</taxon>
        <taxon>Pseudomonadati</taxon>
        <taxon>Pseudomonadota</taxon>
        <taxon>Betaproteobacteria</taxon>
        <taxon>Burkholderiales</taxon>
        <taxon>Burkholderiaceae</taxon>
        <taxon>Paraburkholderia</taxon>
    </lineage>
</organism>
<dbReference type="Proteomes" id="UP000789752">
    <property type="component" value="Unassembled WGS sequence"/>
</dbReference>
<feature type="region of interest" description="Disordered" evidence="1">
    <location>
        <begin position="323"/>
        <end position="359"/>
    </location>
</feature>
<sequence>MSTIPLTLIEGAMALPRTHPLERLPRSFGREWALLPPNVSFRAELKALYAAMLHTFCLSADAIRSACRWEPLKAKRTGPVTASHVAGPSGSPAAPARAAHIDLRIPPVAPPTSTRKRMALGGACAVSGAAILAWIALSSSHSPPDAGGRDADNVARADAPASPRVPSAQGALRNEDARLPAGSRAPGRGQTAETVMKSASAATTTAVAASAGRDSTRRSTRKRSTQIAHANVKSSRKSARDATGTTYAKSLKADQRRAAQLAGVSRRSAASNVATATTGQRIGTARRPDAALSAAGRFSPHAASTASTDDYASIKTWAATLTGSPATSRTPVRTNNASGDWMNGMTQRRVTEVPDSFSP</sequence>
<feature type="region of interest" description="Disordered" evidence="1">
    <location>
        <begin position="142"/>
        <end position="244"/>
    </location>
</feature>
<gene>
    <name evidence="2" type="ORF">R54767_03885</name>
</gene>
<dbReference type="EMBL" id="CAJQYY010000024">
    <property type="protein sequence ID" value="CAG4912352.1"/>
    <property type="molecule type" value="Genomic_DNA"/>
</dbReference>
<dbReference type="RefSeq" id="WP_228981250.1">
    <property type="nucleotide sequence ID" value="NZ_CAJQYY010000024.1"/>
</dbReference>
<feature type="compositionally biased region" description="Low complexity" evidence="1">
    <location>
        <begin position="198"/>
        <end position="213"/>
    </location>
</feature>
<evidence type="ECO:0000256" key="1">
    <source>
        <dbReference type="SAM" id="MobiDB-lite"/>
    </source>
</evidence>